<evidence type="ECO:0000313" key="1">
    <source>
        <dbReference type="EMBL" id="ANY57604.1"/>
    </source>
</evidence>
<dbReference type="Pfam" id="PF06088">
    <property type="entry name" value="TLP-20"/>
    <property type="match status" value="1"/>
</dbReference>
<reference evidence="1" key="1">
    <citation type="journal article" date="2016" name="Arch. Virol.">
        <title>The comparative analysis of complete genome sequences from two South African betabaculoviruses: Phthorimaea operculella granulovirus and Plutella xylostella granulovirus.</title>
        <authorList>
            <person name="Jukes M.D."/>
            <person name="Motsoeneng B.M."/>
            <person name="Knox C.M."/>
            <person name="Hill M.P."/>
            <person name="Moore S.D."/>
        </authorList>
    </citation>
    <scope>NUCLEOTIDE SEQUENCE</scope>
    <source>
        <strain evidence="1">SA</strain>
    </source>
</reference>
<dbReference type="EMBL" id="KU666537">
    <property type="protein sequence ID" value="ANY57604.1"/>
    <property type="molecule type" value="Genomic_DNA"/>
</dbReference>
<gene>
    <name evidence="1" type="primary">PPlxyGV085</name>
</gene>
<dbReference type="InterPro" id="IPR036731">
    <property type="entry name" value="Tlp20_sf"/>
</dbReference>
<organism evidence="1">
    <name type="scientific">Plutella xylostella granulovirus</name>
    <dbReference type="NCBI Taxonomy" id="98383"/>
    <lineage>
        <taxon>Viruses</taxon>
        <taxon>Viruses incertae sedis</taxon>
        <taxon>Naldaviricetes</taxon>
        <taxon>Lefavirales</taxon>
        <taxon>Baculoviridae</taxon>
        <taxon>Betabaculovirus</taxon>
        <taxon>Betabaculovirus pluxylostellae</taxon>
    </lineage>
</organism>
<proteinExistence type="predicted"/>
<sequence length="139" mass="15625">MVTKMVETDMIGVYPVFLDDKIDFKVDNEYHLQKQGKGAYAVSVTNNDKVSRGTLTVESADYNVVYNYLSSGDGISVLLIIKKPISFKAHDTVFSISLPVEEVVVEEDEPEEVQSMEISSNEEIKTNKPSLFDKYYVGK</sequence>
<dbReference type="InterPro" id="IPR009092">
    <property type="entry name" value="Telokin-like_Tlp20_baculovir"/>
</dbReference>
<name>A0A1B2CSJ4_9BBAC</name>
<accession>A0A1B2CSJ4</accession>
<protein>
    <submittedName>
        <fullName evidence="1">PlxyGVORF85 protein</fullName>
    </submittedName>
</protein>
<dbReference type="Gene3D" id="2.70.40.20">
    <property type="entry name" value="Baculovirus telokin-like protein 20"/>
    <property type="match status" value="1"/>
</dbReference>
<dbReference type="SUPFAM" id="SSF51289">
    <property type="entry name" value="Tlp20, baculovirus telokin-like protein"/>
    <property type="match status" value="1"/>
</dbReference>